<evidence type="ECO:0000313" key="3">
    <source>
        <dbReference type="Proteomes" id="UP000054466"/>
    </source>
</evidence>
<feature type="chain" id="PRO_5002253372" description="Granulins domain-containing protein" evidence="1">
    <location>
        <begin position="23"/>
        <end position="196"/>
    </location>
</feature>
<dbReference type="AlphaFoldDB" id="A0A0D2A5R9"/>
<gene>
    <name evidence="2" type="ORF">PV07_02393</name>
</gene>
<evidence type="ECO:0000313" key="2">
    <source>
        <dbReference type="EMBL" id="KIW35711.1"/>
    </source>
</evidence>
<keyword evidence="1" id="KW-0732">Signal</keyword>
<protein>
    <recommendedName>
        <fullName evidence="4">Granulins domain-containing protein</fullName>
    </recommendedName>
</protein>
<dbReference type="OrthoDB" id="10312864at2759"/>
<evidence type="ECO:0000256" key="1">
    <source>
        <dbReference type="SAM" id="SignalP"/>
    </source>
</evidence>
<name>A0A0D2A5R9_9EURO</name>
<dbReference type="VEuPathDB" id="FungiDB:PV07_02393"/>
<keyword evidence="3" id="KW-1185">Reference proteome</keyword>
<proteinExistence type="predicted"/>
<dbReference type="HOGENOM" id="CLU_1390070_0_0_1"/>
<sequence length="196" mass="20917">MTLKLSLCTFVAFMVFSFFSLADCRASSKERAVGVPHHLKRDTSPLYRGWALSIPTECPKNTFRCGKATCCPDNSWCGTEQNTNSNICCPEEAGCGFQVALDSRCADTSWVLWETNKDPICCLEGQTGVQPAAADYYGKCVPAASSVASESLATMIGSGPTAFIPIPSNLCGTTAPPPTVSIMKRSKATVAARLKV</sequence>
<dbReference type="Proteomes" id="UP000054466">
    <property type="component" value="Unassembled WGS sequence"/>
</dbReference>
<feature type="signal peptide" evidence="1">
    <location>
        <begin position="1"/>
        <end position="22"/>
    </location>
</feature>
<reference evidence="2 3" key="1">
    <citation type="submission" date="2015-01" db="EMBL/GenBank/DDBJ databases">
        <title>The Genome Sequence of Cladophialophora immunda CBS83496.</title>
        <authorList>
            <consortium name="The Broad Institute Genomics Platform"/>
            <person name="Cuomo C."/>
            <person name="de Hoog S."/>
            <person name="Gorbushina A."/>
            <person name="Stielow B."/>
            <person name="Teixiera M."/>
            <person name="Abouelleil A."/>
            <person name="Chapman S.B."/>
            <person name="Priest M."/>
            <person name="Young S.K."/>
            <person name="Wortman J."/>
            <person name="Nusbaum C."/>
            <person name="Birren B."/>
        </authorList>
    </citation>
    <scope>NUCLEOTIDE SEQUENCE [LARGE SCALE GENOMIC DNA]</scope>
    <source>
        <strain evidence="2 3">CBS 83496</strain>
    </source>
</reference>
<evidence type="ECO:0008006" key="4">
    <source>
        <dbReference type="Google" id="ProtNLM"/>
    </source>
</evidence>
<dbReference type="GeneID" id="27341587"/>
<dbReference type="EMBL" id="KN847040">
    <property type="protein sequence ID" value="KIW35711.1"/>
    <property type="molecule type" value="Genomic_DNA"/>
</dbReference>
<accession>A0A0D2A5R9</accession>
<dbReference type="RefSeq" id="XP_016255927.1">
    <property type="nucleotide sequence ID" value="XM_016388999.1"/>
</dbReference>
<organism evidence="2 3">
    <name type="scientific">Cladophialophora immunda</name>
    <dbReference type="NCBI Taxonomy" id="569365"/>
    <lineage>
        <taxon>Eukaryota</taxon>
        <taxon>Fungi</taxon>
        <taxon>Dikarya</taxon>
        <taxon>Ascomycota</taxon>
        <taxon>Pezizomycotina</taxon>
        <taxon>Eurotiomycetes</taxon>
        <taxon>Chaetothyriomycetidae</taxon>
        <taxon>Chaetothyriales</taxon>
        <taxon>Herpotrichiellaceae</taxon>
        <taxon>Cladophialophora</taxon>
    </lineage>
</organism>